<evidence type="ECO:0000313" key="3">
    <source>
        <dbReference type="Proteomes" id="UP000176944"/>
    </source>
</evidence>
<feature type="region of interest" description="Disordered" evidence="1">
    <location>
        <begin position="40"/>
        <end position="61"/>
    </location>
</feature>
<dbReference type="Proteomes" id="UP000176944">
    <property type="component" value="Chromosome"/>
</dbReference>
<reference evidence="3" key="1">
    <citation type="submission" date="2016-10" db="EMBL/GenBank/DDBJ databases">
        <title>Comparative genomics uncovers the prolific and rare metabolic potential of the cyanobacterial genus Moorea.</title>
        <authorList>
            <person name="Leao T."/>
            <person name="Castelao G."/>
            <person name="Korobeynikov A."/>
            <person name="Monroe E.A."/>
            <person name="Podell S."/>
            <person name="Glukhov E."/>
            <person name="Allen E."/>
            <person name="Gerwick W.H."/>
            <person name="Gerwick L."/>
        </authorList>
    </citation>
    <scope>NUCLEOTIDE SEQUENCE [LARGE SCALE GENOMIC DNA]</scope>
    <source>
        <strain evidence="3">JHB</strain>
    </source>
</reference>
<dbReference type="AlphaFoldDB" id="A0A1D9G293"/>
<organism evidence="2 3">
    <name type="scientific">Moorena producens (strain JHB)</name>
    <dbReference type="NCBI Taxonomy" id="1454205"/>
    <lineage>
        <taxon>Bacteria</taxon>
        <taxon>Bacillati</taxon>
        <taxon>Cyanobacteriota</taxon>
        <taxon>Cyanophyceae</taxon>
        <taxon>Coleofasciculales</taxon>
        <taxon>Coleofasciculaceae</taxon>
        <taxon>Moorena</taxon>
    </lineage>
</organism>
<accession>A0A1D9G293</accession>
<name>A0A1D9G293_MOOP1</name>
<evidence type="ECO:0000313" key="2">
    <source>
        <dbReference type="EMBL" id="AOY81671.1"/>
    </source>
</evidence>
<feature type="compositionally biased region" description="Polar residues" evidence="1">
    <location>
        <begin position="43"/>
        <end position="55"/>
    </location>
</feature>
<proteinExistence type="predicted"/>
<protein>
    <submittedName>
        <fullName evidence="2">Uncharacterized protein</fullName>
    </submittedName>
</protein>
<evidence type="ECO:0000256" key="1">
    <source>
        <dbReference type="SAM" id="MobiDB-lite"/>
    </source>
</evidence>
<sequence>MTKWCAKGASTNLVEFAPISAFVVTEKAGFGSVNVSVEEEAKSSNGQLFDQSKVSNAMREH</sequence>
<gene>
    <name evidence="2" type="ORF">BJP36_18905</name>
</gene>
<dbReference type="EMBL" id="CP017708">
    <property type="protein sequence ID" value="AOY81671.1"/>
    <property type="molecule type" value="Genomic_DNA"/>
</dbReference>